<sequence>MLAAGVAVAIAAIGTAGYFGYQSYSESNAPVSLPQPIPSVDSQLPEPTESVSAEPTPVTTNVLDSERTDPKKLTLKEAFAQQRVTVGRRAYTRTKVDITGQCDKVAVGTFASALKRQKCTRVLRATYVDNKRRYAVTTGIAVFPTKEAAVAADKRKNLAKTVWFRGLAGGAGTGADKADISGGYAAGLVWGRYIVFSFATYSDGHTPTSKEKDLGPVSGAFRDHTAKVIEKRVTD</sequence>
<organism evidence="2 3">
    <name type="scientific">Sphaerisporangium flaviroseum</name>
    <dbReference type="NCBI Taxonomy" id="509199"/>
    <lineage>
        <taxon>Bacteria</taxon>
        <taxon>Bacillati</taxon>
        <taxon>Actinomycetota</taxon>
        <taxon>Actinomycetes</taxon>
        <taxon>Streptosporangiales</taxon>
        <taxon>Streptosporangiaceae</taxon>
        <taxon>Sphaerisporangium</taxon>
    </lineage>
</organism>
<dbReference type="RefSeq" id="WP_344952193.1">
    <property type="nucleotide sequence ID" value="NZ_BAAAZR010000052.1"/>
</dbReference>
<protein>
    <submittedName>
        <fullName evidence="2">Uncharacterized protein</fullName>
    </submittedName>
</protein>
<keyword evidence="3" id="KW-1185">Reference proteome</keyword>
<accession>A0ABP7JE52</accession>
<comment type="caution">
    <text evidence="2">The sequence shown here is derived from an EMBL/GenBank/DDBJ whole genome shotgun (WGS) entry which is preliminary data.</text>
</comment>
<evidence type="ECO:0000256" key="1">
    <source>
        <dbReference type="SAM" id="MobiDB-lite"/>
    </source>
</evidence>
<evidence type="ECO:0000313" key="3">
    <source>
        <dbReference type="Proteomes" id="UP001500888"/>
    </source>
</evidence>
<feature type="region of interest" description="Disordered" evidence="1">
    <location>
        <begin position="30"/>
        <end position="64"/>
    </location>
</feature>
<gene>
    <name evidence="2" type="ORF">GCM10022226_75800</name>
</gene>
<reference evidence="3" key="1">
    <citation type="journal article" date="2019" name="Int. J. Syst. Evol. Microbiol.">
        <title>The Global Catalogue of Microorganisms (GCM) 10K type strain sequencing project: providing services to taxonomists for standard genome sequencing and annotation.</title>
        <authorList>
            <consortium name="The Broad Institute Genomics Platform"/>
            <consortium name="The Broad Institute Genome Sequencing Center for Infectious Disease"/>
            <person name="Wu L."/>
            <person name="Ma J."/>
        </authorList>
    </citation>
    <scope>NUCLEOTIDE SEQUENCE [LARGE SCALE GENOMIC DNA]</scope>
    <source>
        <strain evidence="3">JCM 16908</strain>
    </source>
</reference>
<proteinExistence type="predicted"/>
<name>A0ABP7JE52_9ACTN</name>
<dbReference type="EMBL" id="BAAAZR010000052">
    <property type="protein sequence ID" value="GAA3842058.1"/>
    <property type="molecule type" value="Genomic_DNA"/>
</dbReference>
<dbReference type="Proteomes" id="UP001500888">
    <property type="component" value="Unassembled WGS sequence"/>
</dbReference>
<evidence type="ECO:0000313" key="2">
    <source>
        <dbReference type="EMBL" id="GAA3842058.1"/>
    </source>
</evidence>
<feature type="compositionally biased region" description="Polar residues" evidence="1">
    <location>
        <begin position="49"/>
        <end position="63"/>
    </location>
</feature>